<proteinExistence type="predicted"/>
<name>A0ABW1A911_9ACTN</name>
<dbReference type="PANTHER" id="PTHR30204">
    <property type="entry name" value="REDOX-CYCLING DRUG-SENSING TRANSCRIPTIONAL ACTIVATOR SOXR"/>
    <property type="match status" value="1"/>
</dbReference>
<dbReference type="Proteomes" id="UP001596074">
    <property type="component" value="Unassembled WGS sequence"/>
</dbReference>
<evidence type="ECO:0000259" key="2">
    <source>
        <dbReference type="PROSITE" id="PS50937"/>
    </source>
</evidence>
<comment type="caution">
    <text evidence="3">The sequence shown here is derived from an EMBL/GenBank/DDBJ whole genome shotgun (WGS) entry which is preliminary data.</text>
</comment>
<reference evidence="4" key="1">
    <citation type="journal article" date="2019" name="Int. J. Syst. Evol. Microbiol.">
        <title>The Global Catalogue of Microorganisms (GCM) 10K type strain sequencing project: providing services to taxonomists for standard genome sequencing and annotation.</title>
        <authorList>
            <consortium name="The Broad Institute Genomics Platform"/>
            <consortium name="The Broad Institute Genome Sequencing Center for Infectious Disease"/>
            <person name="Wu L."/>
            <person name="Ma J."/>
        </authorList>
    </citation>
    <scope>NUCLEOTIDE SEQUENCE [LARGE SCALE GENOMIC DNA]</scope>
    <source>
        <strain evidence="4">KCTC 42087</strain>
    </source>
</reference>
<dbReference type="SMART" id="SM00422">
    <property type="entry name" value="HTH_MERR"/>
    <property type="match status" value="1"/>
</dbReference>
<dbReference type="Gene3D" id="1.10.1660.10">
    <property type="match status" value="1"/>
</dbReference>
<dbReference type="CDD" id="cd04778">
    <property type="entry name" value="HTH_MerR-like_sg2"/>
    <property type="match status" value="1"/>
</dbReference>
<protein>
    <submittedName>
        <fullName evidence="3">MerR family transcriptional regulator</fullName>
    </submittedName>
</protein>
<evidence type="ECO:0000313" key="3">
    <source>
        <dbReference type="EMBL" id="MFC5750759.1"/>
    </source>
</evidence>
<evidence type="ECO:0000313" key="4">
    <source>
        <dbReference type="Proteomes" id="UP001596074"/>
    </source>
</evidence>
<dbReference type="EMBL" id="JBHSON010000058">
    <property type="protein sequence ID" value="MFC5750759.1"/>
    <property type="molecule type" value="Genomic_DNA"/>
</dbReference>
<dbReference type="PRINTS" id="PR00040">
    <property type="entry name" value="HTHMERR"/>
</dbReference>
<evidence type="ECO:0000256" key="1">
    <source>
        <dbReference type="ARBA" id="ARBA00023125"/>
    </source>
</evidence>
<dbReference type="PROSITE" id="PS50937">
    <property type="entry name" value="HTH_MERR_2"/>
    <property type="match status" value="1"/>
</dbReference>
<dbReference type="SUPFAM" id="SSF46955">
    <property type="entry name" value="Putative DNA-binding domain"/>
    <property type="match status" value="1"/>
</dbReference>
<keyword evidence="1" id="KW-0238">DNA-binding</keyword>
<keyword evidence="4" id="KW-1185">Reference proteome</keyword>
<dbReference type="Pfam" id="PF13411">
    <property type="entry name" value="MerR_1"/>
    <property type="match status" value="1"/>
</dbReference>
<dbReference type="InterPro" id="IPR009061">
    <property type="entry name" value="DNA-bd_dom_put_sf"/>
</dbReference>
<dbReference type="PANTHER" id="PTHR30204:SF93">
    <property type="entry name" value="HTH MERR-TYPE DOMAIN-CONTAINING PROTEIN"/>
    <property type="match status" value="1"/>
</dbReference>
<dbReference type="InterPro" id="IPR047057">
    <property type="entry name" value="MerR_fam"/>
</dbReference>
<sequence length="276" mass="30209">MVARKIKAVKESETGGRGMAEYRIDELAQAAGGTVRNIRAYQDRGLLPPPRLEGRVGIYDDSHLARLRLIGKLLGRGYTFAIIKDLLSAWETGKDVGEVLGLEKVLTDPWSDEIPGTTTLEELRSAFGPDLDPAEIARMLDRTVRLGLVEPAGGDHYRVPSPRLLHVGAELVAAGIPLESVLDIAEQIRDDCDVIAGRFVNLVREHVFQRDTDESVPGGDDVAEIAAMVRRMRPLVKMVVDPFIARAMETRVQAALGTQLEEIRDHMAAAADASRS</sequence>
<accession>A0ABW1A911</accession>
<gene>
    <name evidence="3" type="ORF">ACFPZN_34510</name>
</gene>
<dbReference type="InterPro" id="IPR000551">
    <property type="entry name" value="MerR-type_HTH_dom"/>
</dbReference>
<dbReference type="RefSeq" id="WP_378286518.1">
    <property type="nucleotide sequence ID" value="NZ_JBHSON010000058.1"/>
</dbReference>
<organism evidence="3 4">
    <name type="scientific">Actinomadura rugatobispora</name>
    <dbReference type="NCBI Taxonomy" id="1994"/>
    <lineage>
        <taxon>Bacteria</taxon>
        <taxon>Bacillati</taxon>
        <taxon>Actinomycetota</taxon>
        <taxon>Actinomycetes</taxon>
        <taxon>Streptosporangiales</taxon>
        <taxon>Thermomonosporaceae</taxon>
        <taxon>Actinomadura</taxon>
    </lineage>
</organism>
<feature type="domain" description="HTH merR-type" evidence="2">
    <location>
        <begin position="21"/>
        <end position="89"/>
    </location>
</feature>